<accession>A0A0E3M7R8</accession>
<dbReference type="InterPro" id="IPR007253">
    <property type="entry name" value="Cell_wall-bd_2"/>
</dbReference>
<dbReference type="STRING" id="1548.CSCA_2047"/>
<evidence type="ECO:0000256" key="3">
    <source>
        <dbReference type="ARBA" id="ARBA00023277"/>
    </source>
</evidence>
<dbReference type="Pfam" id="PF03442">
    <property type="entry name" value="CBM_X2"/>
    <property type="match status" value="2"/>
</dbReference>
<dbReference type="RefSeq" id="WP_029160399.1">
    <property type="nucleotide sequence ID" value="NZ_CP009933.1"/>
</dbReference>
<dbReference type="InterPro" id="IPR013783">
    <property type="entry name" value="Ig-like_fold"/>
</dbReference>
<dbReference type="SUPFAM" id="SSF49899">
    <property type="entry name" value="Concanavalin A-like lectins/glucanases"/>
    <property type="match status" value="1"/>
</dbReference>
<evidence type="ECO:0000313" key="7">
    <source>
        <dbReference type="Proteomes" id="UP000033115"/>
    </source>
</evidence>
<reference evidence="6 7" key="1">
    <citation type="journal article" date="2015" name="J. Biotechnol.">
        <title>Complete genome sequence of a malodorant-producing acetogen, Clostridium scatologenes ATCC 25775(T).</title>
        <authorList>
            <person name="Zhu Z."/>
            <person name="Guo T."/>
            <person name="Zheng H."/>
            <person name="Song T."/>
            <person name="Ouyang P."/>
            <person name="Xie J."/>
        </authorList>
    </citation>
    <scope>NUCLEOTIDE SEQUENCE [LARGE SCALE GENOMIC DNA]</scope>
    <source>
        <strain evidence="6 7">ATCC 25775</strain>
    </source>
</reference>
<dbReference type="KEGG" id="csq:CSCA_2047"/>
<dbReference type="InterPro" id="IPR036179">
    <property type="entry name" value="Ig-like_dom_sf"/>
</dbReference>
<dbReference type="InterPro" id="IPR044060">
    <property type="entry name" value="Bacterial_rp_domain"/>
</dbReference>
<feature type="domain" description="Ig-like" evidence="5">
    <location>
        <begin position="463"/>
        <end position="550"/>
    </location>
</feature>
<dbReference type="Pfam" id="PF18998">
    <property type="entry name" value="Flg_new_2"/>
    <property type="match status" value="1"/>
</dbReference>
<dbReference type="Pfam" id="PF05345">
    <property type="entry name" value="He_PIG"/>
    <property type="match status" value="1"/>
</dbReference>
<dbReference type="PROSITE" id="PS50835">
    <property type="entry name" value="IG_LIKE"/>
    <property type="match status" value="1"/>
</dbReference>
<keyword evidence="7" id="KW-1185">Reference proteome</keyword>
<keyword evidence="4" id="KW-0624">Polysaccharide degradation</keyword>
<dbReference type="Pfam" id="PF04122">
    <property type="entry name" value="CW_binding_2"/>
    <property type="match status" value="3"/>
</dbReference>
<evidence type="ECO:0000259" key="5">
    <source>
        <dbReference type="PROSITE" id="PS50835"/>
    </source>
</evidence>
<gene>
    <name evidence="6" type="ORF">CSCA_2047</name>
</gene>
<dbReference type="Gene3D" id="2.60.120.200">
    <property type="match status" value="1"/>
</dbReference>
<dbReference type="InterPro" id="IPR051922">
    <property type="entry name" value="Bact_Sporulation_Assoc"/>
</dbReference>
<proteinExistence type="predicted"/>
<dbReference type="InterPro" id="IPR014756">
    <property type="entry name" value="Ig_E-set"/>
</dbReference>
<dbReference type="InterPro" id="IPR005102">
    <property type="entry name" value="Carbo-bd_X2"/>
</dbReference>
<organism evidence="6 7">
    <name type="scientific">Clostridium scatologenes</name>
    <dbReference type="NCBI Taxonomy" id="1548"/>
    <lineage>
        <taxon>Bacteria</taxon>
        <taxon>Bacillati</taxon>
        <taxon>Bacillota</taxon>
        <taxon>Clostridia</taxon>
        <taxon>Eubacteriales</taxon>
        <taxon>Clostridiaceae</taxon>
        <taxon>Clostridium</taxon>
    </lineage>
</organism>
<dbReference type="InterPro" id="IPR019825">
    <property type="entry name" value="Lectin_legB_Mn/Ca_BS"/>
</dbReference>
<dbReference type="SUPFAM" id="SSF81296">
    <property type="entry name" value="E set domains"/>
    <property type="match status" value="2"/>
</dbReference>
<dbReference type="Proteomes" id="UP000033115">
    <property type="component" value="Chromosome"/>
</dbReference>
<protein>
    <submittedName>
        <fullName evidence="6">Cell wall-binding protein</fullName>
    </submittedName>
</protein>
<name>A0A0E3M7R8_CLOSL</name>
<dbReference type="Gene3D" id="3.40.50.12090">
    <property type="match status" value="2"/>
</dbReference>
<evidence type="ECO:0000256" key="4">
    <source>
        <dbReference type="ARBA" id="ARBA00023326"/>
    </source>
</evidence>
<keyword evidence="3" id="KW-0119">Carbohydrate metabolism</keyword>
<sequence>MFKLPKRKVSIVLSFLMAITMLNIGYAMPVKATSIKALPIFIPSKGGTIGIVSDSSTDNTLFFSKHLGGTGRPNGYTPTVIDSSDVNQGGIRLTDQGYNSTSTVDSIVRRSPIMLQGGFSTYFQTDIHDCTNNTKADGLCFVLYDASNGYQVGESAGGLGYGDLSNGGDLSIKGDSVAVELDTYLNAYQANASEIPYSNGGSFDETGYSHPHIAIDTNDYTNGSYTNVANVRHADTDSGTSLSTDYTNPTLDNGSIAHAYSNLYDSTPNGGTYTNVWVDMIPDSDDNTKAYVIVTYGPNTDRTSPSNYSIKRKVSSALLNKSVYVGFSASTGGNGEYHDLIAWYFSQKPLYDTNDLTTNHGVDNLTPNIYTQAATGISVDASSNTTAKIQLLKADGSPLEASENINISIDGGTASTVTSTDEKGCLTYDLSWVTTGSHTITVTTSDGSAQNTANFYRVNAAAPVISGQPSDKTVNVGDTAELSVTATATGTLSYQWYSNTSSSNTEGSAIEEAKSASYSAPTSAAGTTYYYCVVTNTDDSVSGTKTATVTSSAAKVEVDELTNAAAFTVMQPTSMDNGVNDDGKSSVKVTWTDSATSTVDHYEIVAKEGSAPTVSDTVTGKTNIGKTIGTASFDWNAGDNLYVGVVAVDANGLKTLCTGTPQNVTVASDGHTATALVIDTTNPPTGTVGVAYSGFNFDSTGGTGTKSYEVTSGSLPAGLSLAADGTLTGTPTTTSSDISFTVTVTDSAVSPVTDSHIFTMTINAMATYSLNYTAGPNGTISGTAIQTVNAGTIGTAVTAIPNPGYHFTNWSDSVATATRIDRNVQNNINVTAFFAVNIPTPQPTTEVVTVPVTDGTYDNTISKTEVQRTTNTDGTKKDDVQYTAQKAQETVDALKSSGKDTARIVIPDVKDEVSEAKVGVPTATINILAVGGISLEIDTENARITVPKEAVKDIAADAKDDLYFRVVPIKAIIQQQAVEERAKQEEIVQKAAGSGSISVVGRPMTIETNMKKTTTAITLPLKNVTIPANPAERDAFLKSLAVFIEHSDGTKELLKGEITEYKSGIYGIKFTIHKYSTFTIIKMDIKNSTISPATTEFNKNTSKQADVNTTMTLNGNTLSSIVNESKTLVNGTDYEVKDNVVTIKKSYLAQQNVGTTTLTFNFNTGNTQDLVIAVKDTTIKNSTINPITIEFDKNTSKQVNVNTTMTLNGNTLTSIVNGSKAIVNGTDYEIKDNIVTIKKNYLALQSVGTTTLNFNFSDGNVQNLVITVKDTTPSSSGGSGGGGGAALVTPASAKAVIERLSGQDRVDTALAIAKAAYTGKISKIILTSSENYPDALAGSVLAHKLNAPILLVGSDKTAQEKILTYLKDNMDTTGTVYILGGIGAISKDMEAKITASGFKDINRLGGADRYETNAKLVDTIGVKQGTPIVIVSGENYPDSLSISSIAAVNQYPILMVNKNEIPEAIKKEISLIKPSKVCIVGEEGAVSAAVEDQVSQTAAIDKTNIVRIGGVDRFETSLKVIQYFGLSGSVACVASGNNFPDALAGSIYAANNNTTIMLIGNSLTKEQKSYLKNAKIKIVTILGGEGSVSKDIEDELTQILK</sequence>
<dbReference type="Gene3D" id="2.60.40.10">
    <property type="entry name" value="Immunoglobulins"/>
    <property type="match status" value="5"/>
</dbReference>
<evidence type="ECO:0000313" key="6">
    <source>
        <dbReference type="EMBL" id="AKA69172.1"/>
    </source>
</evidence>
<evidence type="ECO:0000256" key="1">
    <source>
        <dbReference type="ARBA" id="ARBA00022729"/>
    </source>
</evidence>
<dbReference type="EMBL" id="CP009933">
    <property type="protein sequence ID" value="AKA69172.1"/>
    <property type="molecule type" value="Genomic_DNA"/>
</dbReference>
<keyword evidence="2" id="KW-0136">Cellulose degradation</keyword>
<dbReference type="InterPro" id="IPR013320">
    <property type="entry name" value="ConA-like_dom_sf"/>
</dbReference>
<dbReference type="PANTHER" id="PTHR30032">
    <property type="entry name" value="N-ACETYLMURAMOYL-L-ALANINE AMIDASE-RELATED"/>
    <property type="match status" value="1"/>
</dbReference>
<dbReference type="GO" id="GO:0030245">
    <property type="term" value="P:cellulose catabolic process"/>
    <property type="evidence" value="ECO:0007669"/>
    <property type="project" value="UniProtKB-KW"/>
</dbReference>
<dbReference type="InterPro" id="IPR007110">
    <property type="entry name" value="Ig-like_dom"/>
</dbReference>
<evidence type="ECO:0000256" key="2">
    <source>
        <dbReference type="ARBA" id="ARBA00023001"/>
    </source>
</evidence>
<dbReference type="HOGENOM" id="CLU_244271_0_0_9"/>
<dbReference type="SUPFAM" id="SSF48726">
    <property type="entry name" value="Immunoglobulin"/>
    <property type="match status" value="1"/>
</dbReference>
<keyword evidence="1" id="KW-0732">Signal</keyword>
<dbReference type="PROSITE" id="PS00307">
    <property type="entry name" value="LECTIN_LEGUME_BETA"/>
    <property type="match status" value="1"/>
</dbReference>
<dbReference type="PANTHER" id="PTHR30032:SF8">
    <property type="entry name" value="GERMINATION-SPECIFIC N-ACETYLMURAMOYL-L-ALANINE AMIDASE"/>
    <property type="match status" value="1"/>
</dbReference>